<gene>
    <name evidence="2" type="ORF">PDUR_09645</name>
</gene>
<dbReference type="OrthoDB" id="2678699at2"/>
<dbReference type="KEGG" id="pdu:PDUR_09645"/>
<evidence type="ECO:0000256" key="1">
    <source>
        <dbReference type="SAM" id="SignalP"/>
    </source>
</evidence>
<keyword evidence="1" id="KW-0732">Signal</keyword>
<feature type="chain" id="PRO_5001843892" evidence="1">
    <location>
        <begin position="26"/>
        <end position="140"/>
    </location>
</feature>
<dbReference type="eggNOG" id="ENOG5033B88">
    <property type="taxonomic scope" value="Bacteria"/>
</dbReference>
<dbReference type="EMBL" id="CP009288">
    <property type="protein sequence ID" value="AIQ12154.1"/>
    <property type="molecule type" value="Genomic_DNA"/>
</dbReference>
<evidence type="ECO:0000313" key="2">
    <source>
        <dbReference type="EMBL" id="AIQ12154.1"/>
    </source>
</evidence>
<dbReference type="AlphaFoldDB" id="A0A089IT12"/>
<evidence type="ECO:0000313" key="3">
    <source>
        <dbReference type="Proteomes" id="UP000029409"/>
    </source>
</evidence>
<name>A0A089IT12_PAEDU</name>
<organism evidence="2 3">
    <name type="scientific">Paenibacillus durus</name>
    <name type="common">Paenibacillus azotofixans</name>
    <dbReference type="NCBI Taxonomy" id="44251"/>
    <lineage>
        <taxon>Bacteria</taxon>
        <taxon>Bacillati</taxon>
        <taxon>Bacillota</taxon>
        <taxon>Bacilli</taxon>
        <taxon>Bacillales</taxon>
        <taxon>Paenibacillaceae</taxon>
        <taxon>Paenibacillus</taxon>
    </lineage>
</organism>
<keyword evidence="3" id="KW-1185">Reference proteome</keyword>
<reference evidence="2 3" key="1">
    <citation type="submission" date="2014-08" db="EMBL/GenBank/DDBJ databases">
        <title>Comparative genomics of the Paenibacillus odorifer group.</title>
        <authorList>
            <person name="den Bakker H.C."/>
            <person name="Tsai Y.-C."/>
            <person name="Martin N."/>
            <person name="Korlach J."/>
            <person name="Wiedmann M."/>
        </authorList>
    </citation>
    <scope>NUCLEOTIDE SEQUENCE [LARGE SCALE GENOMIC DNA]</scope>
    <source>
        <strain evidence="2 3">DSM 1735</strain>
    </source>
</reference>
<dbReference type="Proteomes" id="UP000029409">
    <property type="component" value="Chromosome"/>
</dbReference>
<dbReference type="RefSeq" id="WP_042206012.1">
    <property type="nucleotide sequence ID" value="NZ_CP009288.1"/>
</dbReference>
<accession>A0A089IT12</accession>
<feature type="signal peptide" evidence="1">
    <location>
        <begin position="1"/>
        <end position="25"/>
    </location>
</feature>
<protein>
    <submittedName>
        <fullName evidence="2">Uncharacterized protein</fullName>
    </submittedName>
</protein>
<proteinExistence type="predicted"/>
<sequence length="140" mass="15360">MVKQAVKSALLLMLAFILSSQPLFAAGKTVKVKVTLVSAELVDNEHVGNEWWWGGYVNGKELEEGSSVTVNVSSSGSIKLRVEAQEQDKYPEEGTANATVKVASIKSSLNKTLNVTVVENRGRYSGNTAKWRFVFKIQKL</sequence>